<proteinExistence type="predicted"/>
<keyword evidence="1" id="KW-0732">Signal</keyword>
<protein>
    <submittedName>
        <fullName evidence="2">Uncharacterized protein</fullName>
    </submittedName>
</protein>
<evidence type="ECO:0000313" key="3">
    <source>
        <dbReference type="Proteomes" id="UP001303647"/>
    </source>
</evidence>
<accession>A0AAN7HSJ5</accession>
<comment type="caution">
    <text evidence="2">The sequence shown here is derived from an EMBL/GenBank/DDBJ whole genome shotgun (WGS) entry which is preliminary data.</text>
</comment>
<name>A0AAN7HSJ5_9PEZI</name>
<dbReference type="Proteomes" id="UP001303647">
    <property type="component" value="Unassembled WGS sequence"/>
</dbReference>
<reference evidence="2" key="1">
    <citation type="journal article" date="2023" name="Mol. Phylogenet. Evol.">
        <title>Genome-scale phylogeny and comparative genomics of the fungal order Sordariales.</title>
        <authorList>
            <person name="Hensen N."/>
            <person name="Bonometti L."/>
            <person name="Westerberg I."/>
            <person name="Brannstrom I.O."/>
            <person name="Guillou S."/>
            <person name="Cros-Aarteil S."/>
            <person name="Calhoun S."/>
            <person name="Haridas S."/>
            <person name="Kuo A."/>
            <person name="Mondo S."/>
            <person name="Pangilinan J."/>
            <person name="Riley R."/>
            <person name="LaButti K."/>
            <person name="Andreopoulos B."/>
            <person name="Lipzen A."/>
            <person name="Chen C."/>
            <person name="Yan M."/>
            <person name="Daum C."/>
            <person name="Ng V."/>
            <person name="Clum A."/>
            <person name="Steindorff A."/>
            <person name="Ohm R.A."/>
            <person name="Martin F."/>
            <person name="Silar P."/>
            <person name="Natvig D.O."/>
            <person name="Lalanne C."/>
            <person name="Gautier V."/>
            <person name="Ament-Velasquez S.L."/>
            <person name="Kruys A."/>
            <person name="Hutchinson M.I."/>
            <person name="Powell A.J."/>
            <person name="Barry K."/>
            <person name="Miller A.N."/>
            <person name="Grigoriev I.V."/>
            <person name="Debuchy R."/>
            <person name="Gladieux P."/>
            <person name="Hiltunen Thoren M."/>
            <person name="Johannesson H."/>
        </authorList>
    </citation>
    <scope>NUCLEOTIDE SEQUENCE</scope>
    <source>
        <strain evidence="2">CBS 359.72</strain>
    </source>
</reference>
<dbReference type="EMBL" id="MU857617">
    <property type="protein sequence ID" value="KAK4249963.1"/>
    <property type="molecule type" value="Genomic_DNA"/>
</dbReference>
<feature type="signal peptide" evidence="1">
    <location>
        <begin position="1"/>
        <end position="17"/>
    </location>
</feature>
<reference evidence="2" key="2">
    <citation type="submission" date="2023-05" db="EMBL/GenBank/DDBJ databases">
        <authorList>
            <consortium name="Lawrence Berkeley National Laboratory"/>
            <person name="Steindorff A."/>
            <person name="Hensen N."/>
            <person name="Bonometti L."/>
            <person name="Westerberg I."/>
            <person name="Brannstrom I.O."/>
            <person name="Guillou S."/>
            <person name="Cros-Aarteil S."/>
            <person name="Calhoun S."/>
            <person name="Haridas S."/>
            <person name="Kuo A."/>
            <person name="Mondo S."/>
            <person name="Pangilinan J."/>
            <person name="Riley R."/>
            <person name="Labutti K."/>
            <person name="Andreopoulos B."/>
            <person name="Lipzen A."/>
            <person name="Chen C."/>
            <person name="Yanf M."/>
            <person name="Daum C."/>
            <person name="Ng V."/>
            <person name="Clum A."/>
            <person name="Ohm R."/>
            <person name="Martin F."/>
            <person name="Silar P."/>
            <person name="Natvig D."/>
            <person name="Lalanne C."/>
            <person name="Gautier V."/>
            <person name="Ament-Velasquez S.L."/>
            <person name="Kruys A."/>
            <person name="Hutchinson M.I."/>
            <person name="Powell A.J."/>
            <person name="Barry K."/>
            <person name="Miller A.N."/>
            <person name="Grigoriev I.V."/>
            <person name="Debuchy R."/>
            <person name="Gladieux P."/>
            <person name="Thoren M.H."/>
            <person name="Johannesson H."/>
        </authorList>
    </citation>
    <scope>NUCLEOTIDE SEQUENCE</scope>
    <source>
        <strain evidence="2">CBS 359.72</strain>
    </source>
</reference>
<sequence length="67" mass="6901">MKFTIATVLALAATAFAYPAVDKNAPAKRQNIAGNIDPSVSSMTDASGNVVPFDATKVFKDATAKGI</sequence>
<dbReference type="AlphaFoldDB" id="A0AAN7HSJ5"/>
<evidence type="ECO:0000313" key="2">
    <source>
        <dbReference type="EMBL" id="KAK4249963.1"/>
    </source>
</evidence>
<keyword evidence="3" id="KW-1185">Reference proteome</keyword>
<organism evidence="2 3">
    <name type="scientific">Corynascus novoguineensis</name>
    <dbReference type="NCBI Taxonomy" id="1126955"/>
    <lineage>
        <taxon>Eukaryota</taxon>
        <taxon>Fungi</taxon>
        <taxon>Dikarya</taxon>
        <taxon>Ascomycota</taxon>
        <taxon>Pezizomycotina</taxon>
        <taxon>Sordariomycetes</taxon>
        <taxon>Sordariomycetidae</taxon>
        <taxon>Sordariales</taxon>
        <taxon>Chaetomiaceae</taxon>
        <taxon>Corynascus</taxon>
    </lineage>
</organism>
<evidence type="ECO:0000256" key="1">
    <source>
        <dbReference type="SAM" id="SignalP"/>
    </source>
</evidence>
<gene>
    <name evidence="2" type="ORF">C7999DRAFT_29429</name>
</gene>
<feature type="chain" id="PRO_5042974843" evidence="1">
    <location>
        <begin position="18"/>
        <end position="67"/>
    </location>
</feature>